<comment type="caution">
    <text evidence="1">The sequence shown here is derived from an EMBL/GenBank/DDBJ whole genome shotgun (WGS) entry which is preliminary data.</text>
</comment>
<dbReference type="HOGENOM" id="CLU_1507773_0_0_10"/>
<dbReference type="STRING" id="742726.HMPREF9448_02014"/>
<proteinExistence type="predicted"/>
<protein>
    <submittedName>
        <fullName evidence="1">Uncharacterized protein</fullName>
    </submittedName>
</protein>
<dbReference type="Proteomes" id="UP000006044">
    <property type="component" value="Unassembled WGS sequence"/>
</dbReference>
<dbReference type="OrthoDB" id="1080945at2"/>
<dbReference type="eggNOG" id="ENOG502ZQ0C">
    <property type="taxonomic scope" value="Bacteria"/>
</dbReference>
<organism evidence="1 2">
    <name type="scientific">Barnesiella intestinihominis YIT 11860</name>
    <dbReference type="NCBI Taxonomy" id="742726"/>
    <lineage>
        <taxon>Bacteria</taxon>
        <taxon>Pseudomonadati</taxon>
        <taxon>Bacteroidota</taxon>
        <taxon>Bacteroidia</taxon>
        <taxon>Bacteroidales</taxon>
        <taxon>Barnesiellaceae</taxon>
        <taxon>Barnesiella</taxon>
    </lineage>
</organism>
<reference evidence="1 2" key="1">
    <citation type="submission" date="2012-08" db="EMBL/GenBank/DDBJ databases">
        <title>The Genome Sequence of Barnesiella intestinihominis YIT 11860.</title>
        <authorList>
            <consortium name="The Broad Institute Genome Sequencing Platform"/>
            <person name="Earl A."/>
            <person name="Ward D."/>
            <person name="Feldgarden M."/>
            <person name="Gevers D."/>
            <person name="Morotomi M."/>
            <person name="Walker B."/>
            <person name="Young S.K."/>
            <person name="Zeng Q."/>
            <person name="Gargeya S."/>
            <person name="Fitzgerald M."/>
            <person name="Haas B."/>
            <person name="Abouelleil A."/>
            <person name="Alvarado L."/>
            <person name="Arachchi H.M."/>
            <person name="Berlin A.M."/>
            <person name="Chapman S.B."/>
            <person name="Goldberg J."/>
            <person name="Griggs A."/>
            <person name="Gujja S."/>
            <person name="Hansen M."/>
            <person name="Howarth C."/>
            <person name="Imamovic A."/>
            <person name="Larimer J."/>
            <person name="McCowen C."/>
            <person name="Montmayeur A."/>
            <person name="Murphy C."/>
            <person name="Neiman D."/>
            <person name="Pearson M."/>
            <person name="Priest M."/>
            <person name="Roberts A."/>
            <person name="Saif S."/>
            <person name="Shea T."/>
            <person name="Sisk P."/>
            <person name="Sykes S."/>
            <person name="Wortman J."/>
            <person name="Nusbaum C."/>
            <person name="Birren B."/>
        </authorList>
    </citation>
    <scope>NUCLEOTIDE SEQUENCE [LARGE SCALE GENOMIC DNA]</scope>
    <source>
        <strain evidence="1 2">YIT 11860</strain>
    </source>
</reference>
<evidence type="ECO:0000313" key="2">
    <source>
        <dbReference type="Proteomes" id="UP000006044"/>
    </source>
</evidence>
<sequence length="178" mass="19919">MITPNIIYYARLSLERNGSKTPKYVITATAGNYAPMEKLKGRDGRVSMFLVPKTSCKSSAPQMRLQAKDSLNFTGLKDYFMDGKLSGYAYGYAPAVRTYTVKGKEKPNPLYGYENDGFLFIVHQDETATSEAEKIIPSEIELIVLEGAKVLIPSYCKQLCMGGFDEILNYLRKQSNVL</sequence>
<dbReference type="EMBL" id="ADLE01000014">
    <property type="protein sequence ID" value="EJZ63358.1"/>
    <property type="molecule type" value="Genomic_DNA"/>
</dbReference>
<accession>K0WVL7</accession>
<name>K0WVL7_9BACT</name>
<dbReference type="AlphaFoldDB" id="K0WVL7"/>
<gene>
    <name evidence="1" type="ORF">HMPREF9448_02014</name>
</gene>
<keyword evidence="2" id="KW-1185">Reference proteome</keyword>
<evidence type="ECO:0000313" key="1">
    <source>
        <dbReference type="EMBL" id="EJZ63358.1"/>
    </source>
</evidence>